<dbReference type="PANTHER" id="PTHR23531">
    <property type="entry name" value="QUINOLENE RESISTANCE PROTEIN NORA"/>
    <property type="match status" value="1"/>
</dbReference>
<dbReference type="PROSITE" id="PS50850">
    <property type="entry name" value="MFS"/>
    <property type="match status" value="1"/>
</dbReference>
<reference evidence="7 8" key="1">
    <citation type="journal article" date="2015" name="Genome Announc.">
        <title>Draft Genome Sequence of Filamentous Marine Cyanobacterium Lyngbya confervoides Strain BDU141951.</title>
        <authorList>
            <person name="Chandrababunaidu M.M."/>
            <person name="Sen D."/>
            <person name="Tripathy S."/>
        </authorList>
    </citation>
    <scope>NUCLEOTIDE SEQUENCE [LARGE SCALE GENOMIC DNA]</scope>
    <source>
        <strain evidence="7 8">BDU141951</strain>
    </source>
</reference>
<accession>A0ABD4T3Y5</accession>
<gene>
    <name evidence="7" type="ORF">QQ91_0011930</name>
</gene>
<dbReference type="GO" id="GO:0005886">
    <property type="term" value="C:plasma membrane"/>
    <property type="evidence" value="ECO:0007669"/>
    <property type="project" value="UniProtKB-SubCell"/>
</dbReference>
<dbReference type="RefSeq" id="WP_166282323.1">
    <property type="nucleotide sequence ID" value="NZ_JTHE03000063.1"/>
</dbReference>
<feature type="transmembrane region" description="Helical" evidence="5">
    <location>
        <begin position="104"/>
        <end position="126"/>
    </location>
</feature>
<feature type="transmembrane region" description="Helical" evidence="5">
    <location>
        <begin position="80"/>
        <end position="98"/>
    </location>
</feature>
<evidence type="ECO:0000313" key="7">
    <source>
        <dbReference type="EMBL" id="MCM1983526.1"/>
    </source>
</evidence>
<evidence type="ECO:0000256" key="4">
    <source>
        <dbReference type="ARBA" id="ARBA00023136"/>
    </source>
</evidence>
<dbReference type="EMBL" id="JTHE03000063">
    <property type="protein sequence ID" value="MCM1983526.1"/>
    <property type="molecule type" value="Genomic_DNA"/>
</dbReference>
<dbReference type="InterPro" id="IPR011701">
    <property type="entry name" value="MFS"/>
</dbReference>
<proteinExistence type="predicted"/>
<evidence type="ECO:0000256" key="2">
    <source>
        <dbReference type="ARBA" id="ARBA00022692"/>
    </source>
</evidence>
<feature type="transmembrane region" description="Helical" evidence="5">
    <location>
        <begin position="340"/>
        <end position="362"/>
    </location>
</feature>
<dbReference type="Pfam" id="PF07690">
    <property type="entry name" value="MFS_1"/>
    <property type="match status" value="1"/>
</dbReference>
<protein>
    <submittedName>
        <fullName evidence="7">MFS transporter</fullName>
    </submittedName>
</protein>
<feature type="transmembrane region" description="Helical" evidence="5">
    <location>
        <begin position="282"/>
        <end position="300"/>
    </location>
</feature>
<dbReference type="CDD" id="cd17489">
    <property type="entry name" value="MFS_YfcJ_like"/>
    <property type="match status" value="1"/>
</dbReference>
<feature type="domain" description="Major facilitator superfamily (MFS) profile" evidence="6">
    <location>
        <begin position="14"/>
        <end position="394"/>
    </location>
</feature>
<dbReference type="InterPro" id="IPR020846">
    <property type="entry name" value="MFS_dom"/>
</dbReference>
<dbReference type="SUPFAM" id="SSF103473">
    <property type="entry name" value="MFS general substrate transporter"/>
    <property type="match status" value="1"/>
</dbReference>
<keyword evidence="4 5" id="KW-0472">Membrane</keyword>
<dbReference type="PANTHER" id="PTHR23531:SF1">
    <property type="entry name" value="QUINOLENE RESISTANCE PROTEIN NORA"/>
    <property type="match status" value="1"/>
</dbReference>
<evidence type="ECO:0000256" key="5">
    <source>
        <dbReference type="SAM" id="Phobius"/>
    </source>
</evidence>
<organism evidence="7 8">
    <name type="scientific">Lyngbya confervoides BDU141951</name>
    <dbReference type="NCBI Taxonomy" id="1574623"/>
    <lineage>
        <taxon>Bacteria</taxon>
        <taxon>Bacillati</taxon>
        <taxon>Cyanobacteriota</taxon>
        <taxon>Cyanophyceae</taxon>
        <taxon>Oscillatoriophycideae</taxon>
        <taxon>Oscillatoriales</taxon>
        <taxon>Microcoleaceae</taxon>
        <taxon>Lyngbya</taxon>
    </lineage>
</organism>
<evidence type="ECO:0000313" key="8">
    <source>
        <dbReference type="Proteomes" id="UP000031561"/>
    </source>
</evidence>
<dbReference type="InterPro" id="IPR052714">
    <property type="entry name" value="MFS_Exporter"/>
</dbReference>
<evidence type="ECO:0000259" key="6">
    <source>
        <dbReference type="PROSITE" id="PS50850"/>
    </source>
</evidence>
<name>A0ABD4T3Y5_9CYAN</name>
<dbReference type="Gene3D" id="1.20.1250.20">
    <property type="entry name" value="MFS general substrate transporter like domains"/>
    <property type="match status" value="2"/>
</dbReference>
<evidence type="ECO:0000256" key="1">
    <source>
        <dbReference type="ARBA" id="ARBA00004651"/>
    </source>
</evidence>
<dbReference type="Proteomes" id="UP000031561">
    <property type="component" value="Unassembled WGS sequence"/>
</dbReference>
<evidence type="ECO:0000256" key="3">
    <source>
        <dbReference type="ARBA" id="ARBA00022989"/>
    </source>
</evidence>
<sequence>MQYVKFLPRWVTLNLLVLFTAGFCFWASLAALLPTMPLYISHIGGTEQQVGLVMGAFAIGLISSRPQLGTMADGHSRKRVLLIGLGVAAAAPLGYLLLPSVPMVFGLRAFHGISVAAFTTAYNALVVDFAPPQQRAEVLGGMSLVTPLGLALGPALGGFLVAARGYDLLFTVAMILAGVGIGCMVQVDDPMARRPSPVRHCPPTPPSGVWQLLGQPRLRSLTMVMFCVGGTFGTLTTFMPLYITQLGIGFNPGWYYTAAAIASFGVRLGSGRVADRLGRGRFITLSLLLYGASMLVLWQWTTPMAFLLSGILEGSGGGLLVPMMAAVLADRAGTEERGRVFSVCMGGFDIGIALAGPVFGTFSQQLGLANVFLGASLLSLLALGVFFTSSNPSLVASLRFALGNSRDRYALPLDPTLSPMQTHD</sequence>
<feature type="transmembrane region" description="Helical" evidence="5">
    <location>
        <begin position="138"/>
        <end position="162"/>
    </location>
</feature>
<dbReference type="AlphaFoldDB" id="A0ABD4T3Y5"/>
<keyword evidence="2 5" id="KW-0812">Transmembrane</keyword>
<feature type="transmembrane region" description="Helical" evidence="5">
    <location>
        <begin position="221"/>
        <end position="241"/>
    </location>
</feature>
<feature type="transmembrane region" description="Helical" evidence="5">
    <location>
        <begin position="368"/>
        <end position="389"/>
    </location>
</feature>
<feature type="transmembrane region" description="Helical" evidence="5">
    <location>
        <begin position="253"/>
        <end position="270"/>
    </location>
</feature>
<feature type="transmembrane region" description="Helical" evidence="5">
    <location>
        <begin position="168"/>
        <end position="187"/>
    </location>
</feature>
<dbReference type="InterPro" id="IPR036259">
    <property type="entry name" value="MFS_trans_sf"/>
</dbReference>
<feature type="transmembrane region" description="Helical" evidence="5">
    <location>
        <begin position="12"/>
        <end position="33"/>
    </location>
</feature>
<keyword evidence="8" id="KW-1185">Reference proteome</keyword>
<comment type="subcellular location">
    <subcellularLocation>
        <location evidence="1">Cell membrane</location>
        <topology evidence="1">Multi-pass membrane protein</topology>
    </subcellularLocation>
</comment>
<keyword evidence="3 5" id="KW-1133">Transmembrane helix</keyword>
<comment type="caution">
    <text evidence="7">The sequence shown here is derived from an EMBL/GenBank/DDBJ whole genome shotgun (WGS) entry which is preliminary data.</text>
</comment>
<feature type="transmembrane region" description="Helical" evidence="5">
    <location>
        <begin position="306"/>
        <end position="328"/>
    </location>
</feature>